<dbReference type="Proteomes" id="UP001305779">
    <property type="component" value="Unassembled WGS sequence"/>
</dbReference>
<evidence type="ECO:0000256" key="6">
    <source>
        <dbReference type="ARBA" id="ARBA00023004"/>
    </source>
</evidence>
<evidence type="ECO:0000256" key="2">
    <source>
        <dbReference type="ARBA" id="ARBA00005896"/>
    </source>
</evidence>
<dbReference type="InterPro" id="IPR051323">
    <property type="entry name" value="AtsK-like"/>
</dbReference>
<protein>
    <recommendedName>
        <fullName evidence="7">TauD/TfdA-like domain-containing protein</fullName>
    </recommendedName>
</protein>
<evidence type="ECO:0000256" key="1">
    <source>
        <dbReference type="ARBA" id="ARBA00001954"/>
    </source>
</evidence>
<gene>
    <name evidence="8" type="ORF">PRZ48_006934</name>
</gene>
<name>A0ABR0EK00_ZASCE</name>
<proteinExistence type="inferred from homology"/>
<dbReference type="SUPFAM" id="SSF51197">
    <property type="entry name" value="Clavaminate synthase-like"/>
    <property type="match status" value="1"/>
</dbReference>
<comment type="caution">
    <text evidence="8">The sequence shown here is derived from an EMBL/GenBank/DDBJ whole genome shotgun (WGS) entry which is preliminary data.</text>
</comment>
<dbReference type="Pfam" id="PF02668">
    <property type="entry name" value="TauD"/>
    <property type="match status" value="1"/>
</dbReference>
<dbReference type="InterPro" id="IPR003819">
    <property type="entry name" value="TauD/TfdA-like"/>
</dbReference>
<keyword evidence="9" id="KW-1185">Reference proteome</keyword>
<dbReference type="EMBL" id="JAXOVC010000005">
    <property type="protein sequence ID" value="KAK4501128.1"/>
    <property type="molecule type" value="Genomic_DNA"/>
</dbReference>
<keyword evidence="4" id="KW-0223">Dioxygenase</keyword>
<keyword evidence="5" id="KW-0560">Oxidoreductase</keyword>
<evidence type="ECO:0000313" key="9">
    <source>
        <dbReference type="Proteomes" id="UP001305779"/>
    </source>
</evidence>
<keyword evidence="6" id="KW-0408">Iron</keyword>
<dbReference type="PANTHER" id="PTHR30468:SF10">
    <property type="entry name" value="TAUD_TFDA-LIKE DOMAIN-CONTAINING PROTEIN"/>
    <property type="match status" value="1"/>
</dbReference>
<comment type="cofactor">
    <cofactor evidence="1">
        <name>Fe(2+)</name>
        <dbReference type="ChEBI" id="CHEBI:29033"/>
    </cofactor>
</comment>
<accession>A0ABR0EK00</accession>
<reference evidence="8 9" key="1">
    <citation type="journal article" date="2023" name="G3 (Bethesda)">
        <title>A chromosome-level genome assembly of Zasmidium syzygii isolated from banana leaves.</title>
        <authorList>
            <person name="van Westerhoven A.C."/>
            <person name="Mehrabi R."/>
            <person name="Talebi R."/>
            <person name="Steentjes M.B.F."/>
            <person name="Corcolon B."/>
            <person name="Chong P.A."/>
            <person name="Kema G.H.J."/>
            <person name="Seidl M.F."/>
        </authorList>
    </citation>
    <scope>NUCLEOTIDE SEQUENCE [LARGE SCALE GENOMIC DNA]</scope>
    <source>
        <strain evidence="8 9">P124</strain>
    </source>
</reference>
<evidence type="ECO:0000259" key="7">
    <source>
        <dbReference type="Pfam" id="PF02668"/>
    </source>
</evidence>
<keyword evidence="3" id="KW-0479">Metal-binding</keyword>
<feature type="domain" description="TauD/TfdA-like" evidence="7">
    <location>
        <begin position="45"/>
        <end position="338"/>
    </location>
</feature>
<evidence type="ECO:0000256" key="5">
    <source>
        <dbReference type="ARBA" id="ARBA00023002"/>
    </source>
</evidence>
<evidence type="ECO:0000256" key="4">
    <source>
        <dbReference type="ARBA" id="ARBA00022964"/>
    </source>
</evidence>
<evidence type="ECO:0000256" key="3">
    <source>
        <dbReference type="ARBA" id="ARBA00022723"/>
    </source>
</evidence>
<comment type="similarity">
    <text evidence="2">Belongs to the TfdA dioxygenase family.</text>
</comment>
<dbReference type="PANTHER" id="PTHR30468">
    <property type="entry name" value="ALPHA-KETOGLUTARATE-DEPENDENT SULFONATE DIOXYGENASE"/>
    <property type="match status" value="1"/>
</dbReference>
<organism evidence="8 9">
    <name type="scientific">Zasmidium cellare</name>
    <name type="common">Wine cellar mold</name>
    <name type="synonym">Racodium cellare</name>
    <dbReference type="NCBI Taxonomy" id="395010"/>
    <lineage>
        <taxon>Eukaryota</taxon>
        <taxon>Fungi</taxon>
        <taxon>Dikarya</taxon>
        <taxon>Ascomycota</taxon>
        <taxon>Pezizomycotina</taxon>
        <taxon>Dothideomycetes</taxon>
        <taxon>Dothideomycetidae</taxon>
        <taxon>Mycosphaerellales</taxon>
        <taxon>Mycosphaerellaceae</taxon>
        <taxon>Zasmidium</taxon>
    </lineage>
</organism>
<dbReference type="Gene3D" id="3.60.130.10">
    <property type="entry name" value="Clavaminate synthase-like"/>
    <property type="match status" value="1"/>
</dbReference>
<evidence type="ECO:0000313" key="8">
    <source>
        <dbReference type="EMBL" id="KAK4501128.1"/>
    </source>
</evidence>
<dbReference type="InterPro" id="IPR042098">
    <property type="entry name" value="TauD-like_sf"/>
</dbReference>
<sequence length="369" mass="40909">MAPSAISAEEVAPVSTLPINSKSSAPSVRAPLQSSGSLDAFESFDVTNVIGREFPTLQVSEILNDDNKIRDLAILVSQRGVVFFRNQDLNIEDQKVLGQKLGELTGKPETSKLHRHALPNSKRGLTVDENGKVDDEVSIISSVQNRKYYEGRYDAGSKHLASEGWHADITFERIPSDYAILKITQPAGDAGGDILWASGYEAYDRLSPAIQKLAEGLTATHYQSTFNETAKKHGLELIEHNRGAPENSGLDFTASHPVVRTNPVSGWKSLFAAGGQVEHGWIDDVTPHESKILKEYFLDVIAKNHDLQVRYRWNKNDLAIWDNRSVFHTATNDYFGSRQGNRVVSLGEKPYYDPSSSSRRESLFKAGRL</sequence>